<feature type="transmembrane region" description="Helical" evidence="7">
    <location>
        <begin position="284"/>
        <end position="300"/>
    </location>
</feature>
<keyword evidence="9" id="KW-1185">Reference proteome</keyword>
<keyword evidence="5 7" id="KW-0472">Membrane</keyword>
<reference evidence="8" key="1">
    <citation type="submission" date="2024-05" db="EMBL/GenBank/DDBJ databases">
        <title>Genome Sequences of Four Agar- Degrading Marine Bacteria.</title>
        <authorList>
            <person name="Phillips E.K."/>
            <person name="Shaffer J.C."/>
            <person name="Henson M.W."/>
            <person name="Temperton B."/>
            <person name="Thrash C.J."/>
            <person name="Martin M.O."/>
        </authorList>
    </citation>
    <scope>NUCLEOTIDE SEQUENCE</scope>
    <source>
        <strain evidence="8">EKP203</strain>
    </source>
</reference>
<comment type="caution">
    <text evidence="8">The sequence shown here is derived from an EMBL/GenBank/DDBJ whole genome shotgun (WGS) entry which is preliminary data.</text>
</comment>
<feature type="compositionally biased region" description="Basic and acidic residues" evidence="6">
    <location>
        <begin position="375"/>
        <end position="391"/>
    </location>
</feature>
<gene>
    <name evidence="8" type="ORF">QWJ08_19295</name>
</gene>
<evidence type="ECO:0000313" key="9">
    <source>
        <dbReference type="Proteomes" id="UP001169719"/>
    </source>
</evidence>
<comment type="similarity">
    <text evidence="2">Belongs to the autoinducer-2 exporter (AI-2E) (TC 2.A.86) family.</text>
</comment>
<evidence type="ECO:0000256" key="1">
    <source>
        <dbReference type="ARBA" id="ARBA00004141"/>
    </source>
</evidence>
<feature type="transmembrane region" description="Helical" evidence="7">
    <location>
        <begin position="169"/>
        <end position="187"/>
    </location>
</feature>
<protein>
    <submittedName>
        <fullName evidence="8">AI-2E family transporter</fullName>
    </submittedName>
</protein>
<evidence type="ECO:0000313" key="8">
    <source>
        <dbReference type="EMBL" id="MDN2483494.1"/>
    </source>
</evidence>
<dbReference type="RefSeq" id="WP_289963933.1">
    <property type="nucleotide sequence ID" value="NZ_JAUEOZ010000002.1"/>
</dbReference>
<feature type="transmembrane region" description="Helical" evidence="7">
    <location>
        <begin position="20"/>
        <end position="38"/>
    </location>
</feature>
<evidence type="ECO:0000256" key="6">
    <source>
        <dbReference type="SAM" id="MobiDB-lite"/>
    </source>
</evidence>
<organism evidence="8 9">
    <name type="scientific">Vibrio agarivorans</name>
    <dbReference type="NCBI Taxonomy" id="153622"/>
    <lineage>
        <taxon>Bacteria</taxon>
        <taxon>Pseudomonadati</taxon>
        <taxon>Pseudomonadota</taxon>
        <taxon>Gammaproteobacteria</taxon>
        <taxon>Vibrionales</taxon>
        <taxon>Vibrionaceae</taxon>
        <taxon>Vibrio</taxon>
    </lineage>
</organism>
<keyword evidence="4 7" id="KW-1133">Transmembrane helix</keyword>
<dbReference type="InterPro" id="IPR002549">
    <property type="entry name" value="AI-2E-like"/>
</dbReference>
<comment type="subcellular location">
    <subcellularLocation>
        <location evidence="1">Membrane</location>
        <topology evidence="1">Multi-pass membrane protein</topology>
    </subcellularLocation>
</comment>
<evidence type="ECO:0000256" key="2">
    <source>
        <dbReference type="ARBA" id="ARBA00009773"/>
    </source>
</evidence>
<evidence type="ECO:0000256" key="5">
    <source>
        <dbReference type="ARBA" id="ARBA00023136"/>
    </source>
</evidence>
<proteinExistence type="inferred from homology"/>
<evidence type="ECO:0000256" key="4">
    <source>
        <dbReference type="ARBA" id="ARBA00022989"/>
    </source>
</evidence>
<feature type="transmembrane region" description="Helical" evidence="7">
    <location>
        <begin position="250"/>
        <end position="277"/>
    </location>
</feature>
<dbReference type="Proteomes" id="UP001169719">
    <property type="component" value="Unassembled WGS sequence"/>
</dbReference>
<dbReference type="EMBL" id="JAUEOZ010000002">
    <property type="protein sequence ID" value="MDN2483494.1"/>
    <property type="molecule type" value="Genomic_DNA"/>
</dbReference>
<feature type="region of interest" description="Disordered" evidence="6">
    <location>
        <begin position="364"/>
        <end position="391"/>
    </location>
</feature>
<feature type="transmembrane region" description="Helical" evidence="7">
    <location>
        <begin position="73"/>
        <end position="96"/>
    </location>
</feature>
<evidence type="ECO:0000256" key="7">
    <source>
        <dbReference type="SAM" id="Phobius"/>
    </source>
</evidence>
<sequence>MMKNDVDLEAAISKAFTKSLIRFSTLAFILIVCCWAFLPFLPILLWALVLAIALYPVRLFVERKTQWTPARSSTVIAIVGVLVLGVPTALVGNAFATNTMVAFEAYEAGTLALPAPKETIKDLPIIGESLYLSWLEASTDLSGFVEQHQSQVKGALNAVVGAAGGAAKTVFLLIGAVIIAGVMLAWAQPASRSIEKIFISFSDSQKGAELHKLVTATIRQVAIGIIGIAFLTAFIFGLTVNFASVPAAPLLTIVALIFAICQIPVTLVAIVAAALLWSGNDTSTVHNTIFTVLMIAASLTDNFLKPMVLGRGLAVPMPIVLIGAIGGMAAGGILGMFIGAAFLAAGYQVFMAWVESENLDSEITGSKTIEPQNADAKKAESKDDALTHTSN</sequence>
<dbReference type="Pfam" id="PF01594">
    <property type="entry name" value="AI-2E_transport"/>
    <property type="match status" value="1"/>
</dbReference>
<accession>A0ABT7Y612</accession>
<evidence type="ECO:0000256" key="3">
    <source>
        <dbReference type="ARBA" id="ARBA00022692"/>
    </source>
</evidence>
<feature type="transmembrane region" description="Helical" evidence="7">
    <location>
        <begin position="221"/>
        <end position="244"/>
    </location>
</feature>
<keyword evidence="3 7" id="KW-0812">Transmembrane</keyword>
<feature type="transmembrane region" description="Helical" evidence="7">
    <location>
        <begin position="44"/>
        <end position="61"/>
    </location>
</feature>
<feature type="transmembrane region" description="Helical" evidence="7">
    <location>
        <begin position="320"/>
        <end position="345"/>
    </location>
</feature>
<name>A0ABT7Y612_9VIBR</name>